<dbReference type="Gene3D" id="3.60.10.10">
    <property type="entry name" value="Endonuclease/exonuclease/phosphatase"/>
    <property type="match status" value="1"/>
</dbReference>
<proteinExistence type="predicted"/>
<dbReference type="EMBL" id="DSVQ01000012">
    <property type="protein sequence ID" value="HGT39259.1"/>
    <property type="molecule type" value="Genomic_DNA"/>
</dbReference>
<dbReference type="GO" id="GO:0006506">
    <property type="term" value="P:GPI anchor biosynthetic process"/>
    <property type="evidence" value="ECO:0007669"/>
    <property type="project" value="TreeGrafter"/>
</dbReference>
<feature type="domain" description="Endonuclease/exonuclease/phosphatase" evidence="1">
    <location>
        <begin position="4"/>
        <end position="227"/>
    </location>
</feature>
<dbReference type="InterPro" id="IPR005135">
    <property type="entry name" value="Endo/exonuclease/phosphatase"/>
</dbReference>
<dbReference type="Pfam" id="PF03372">
    <property type="entry name" value="Exo_endo_phos"/>
    <property type="match status" value="1"/>
</dbReference>
<dbReference type="AlphaFoldDB" id="A0A7C4LMG6"/>
<protein>
    <submittedName>
        <fullName evidence="2">Endonuclease</fullName>
    </submittedName>
</protein>
<dbReference type="InterPro" id="IPR051916">
    <property type="entry name" value="GPI-anchor_lipid_remodeler"/>
</dbReference>
<dbReference type="SUPFAM" id="SSF56219">
    <property type="entry name" value="DNase I-like"/>
    <property type="match status" value="1"/>
</dbReference>
<organism evidence="2">
    <name type="scientific">Schlesneria paludicola</name>
    <dbReference type="NCBI Taxonomy" id="360056"/>
    <lineage>
        <taxon>Bacteria</taxon>
        <taxon>Pseudomonadati</taxon>
        <taxon>Planctomycetota</taxon>
        <taxon>Planctomycetia</taxon>
        <taxon>Planctomycetales</taxon>
        <taxon>Planctomycetaceae</taxon>
        <taxon>Schlesneria</taxon>
    </lineage>
</organism>
<reference evidence="2" key="1">
    <citation type="journal article" date="2020" name="mSystems">
        <title>Genome- and Community-Level Interaction Insights into Carbon Utilization and Element Cycling Functions of Hydrothermarchaeota in Hydrothermal Sediment.</title>
        <authorList>
            <person name="Zhou Z."/>
            <person name="Liu Y."/>
            <person name="Xu W."/>
            <person name="Pan J."/>
            <person name="Luo Z.H."/>
            <person name="Li M."/>
        </authorList>
    </citation>
    <scope>NUCLEOTIDE SEQUENCE [LARGE SCALE GENOMIC DNA]</scope>
    <source>
        <strain evidence="2">SpSt-508</strain>
    </source>
</reference>
<dbReference type="PANTHER" id="PTHR14859">
    <property type="entry name" value="CALCOFLUOR WHITE HYPERSENSITIVE PROTEIN PRECURSOR"/>
    <property type="match status" value="1"/>
</dbReference>
<dbReference type="GO" id="GO:0016020">
    <property type="term" value="C:membrane"/>
    <property type="evidence" value="ECO:0007669"/>
    <property type="project" value="GOC"/>
</dbReference>
<sequence length="250" mass="28697">MRVLSYNIHKGIGGRDRRYRLDRITEVIAREEADVICLQEVDRNVRRSHFHNQPELLAEQFLAVSRLYQFNVAVKDGGYGNLMLSKWPFVEQHQVSLTLRKKKPRGAQWAVVNTPEGELRVVNWHLGLGERERHWQARRLLEHHLFRAQAHLPTLIIGDTNDWRNTLIHGPFAVHGFHQVTTPVSRFRSFPAYLPIGALDKAFVRGPLTVVHARIARSRLARDASDHLPLVVELNLEPLPGRRSLPQAAG</sequence>
<name>A0A7C4LMG6_9PLAN</name>
<dbReference type="InterPro" id="IPR036691">
    <property type="entry name" value="Endo/exonu/phosph_ase_sf"/>
</dbReference>
<dbReference type="GO" id="GO:0004519">
    <property type="term" value="F:endonuclease activity"/>
    <property type="evidence" value="ECO:0007669"/>
    <property type="project" value="UniProtKB-KW"/>
</dbReference>
<gene>
    <name evidence="2" type="ORF">ENS64_08360</name>
</gene>
<accession>A0A7C4LMG6</accession>
<evidence type="ECO:0000259" key="1">
    <source>
        <dbReference type="Pfam" id="PF03372"/>
    </source>
</evidence>
<evidence type="ECO:0000313" key="2">
    <source>
        <dbReference type="EMBL" id="HGT39259.1"/>
    </source>
</evidence>
<keyword evidence="2" id="KW-0378">Hydrolase</keyword>
<keyword evidence="2" id="KW-0255">Endonuclease</keyword>
<comment type="caution">
    <text evidence="2">The sequence shown here is derived from an EMBL/GenBank/DDBJ whole genome shotgun (WGS) entry which is preliminary data.</text>
</comment>
<dbReference type="PANTHER" id="PTHR14859:SF1">
    <property type="entry name" value="PGAP2-INTERACTING PROTEIN"/>
    <property type="match status" value="1"/>
</dbReference>
<keyword evidence="2" id="KW-0540">Nuclease</keyword>